<dbReference type="HOGENOM" id="CLU_049186_1_0_1"/>
<organism evidence="2 3">
    <name type="scientific">Jaapia argillacea MUCL 33604</name>
    <dbReference type="NCBI Taxonomy" id="933084"/>
    <lineage>
        <taxon>Eukaryota</taxon>
        <taxon>Fungi</taxon>
        <taxon>Dikarya</taxon>
        <taxon>Basidiomycota</taxon>
        <taxon>Agaricomycotina</taxon>
        <taxon>Agaricomycetes</taxon>
        <taxon>Agaricomycetidae</taxon>
        <taxon>Jaapiales</taxon>
        <taxon>Jaapiaceae</taxon>
        <taxon>Jaapia</taxon>
    </lineage>
</organism>
<reference evidence="3" key="1">
    <citation type="journal article" date="2014" name="Proc. Natl. Acad. Sci. U.S.A.">
        <title>Extensive sampling of basidiomycete genomes demonstrates inadequacy of the white-rot/brown-rot paradigm for wood decay fungi.</title>
        <authorList>
            <person name="Riley R."/>
            <person name="Salamov A.A."/>
            <person name="Brown D.W."/>
            <person name="Nagy L.G."/>
            <person name="Floudas D."/>
            <person name="Held B.W."/>
            <person name="Levasseur A."/>
            <person name="Lombard V."/>
            <person name="Morin E."/>
            <person name="Otillar R."/>
            <person name="Lindquist E.A."/>
            <person name="Sun H."/>
            <person name="LaButti K.M."/>
            <person name="Schmutz J."/>
            <person name="Jabbour D."/>
            <person name="Luo H."/>
            <person name="Baker S.E."/>
            <person name="Pisabarro A.G."/>
            <person name="Walton J.D."/>
            <person name="Blanchette R.A."/>
            <person name="Henrissat B."/>
            <person name="Martin F."/>
            <person name="Cullen D."/>
            <person name="Hibbett D.S."/>
            <person name="Grigoriev I.V."/>
        </authorList>
    </citation>
    <scope>NUCLEOTIDE SEQUENCE [LARGE SCALE GENOMIC DNA]</scope>
    <source>
        <strain evidence="3">MUCL 33604</strain>
    </source>
</reference>
<accession>A0A067PGS2</accession>
<dbReference type="Pfam" id="PF13391">
    <property type="entry name" value="HNH_2"/>
    <property type="match status" value="1"/>
</dbReference>
<proteinExistence type="predicted"/>
<gene>
    <name evidence="2" type="ORF">JAAARDRAFT_38731</name>
</gene>
<dbReference type="Proteomes" id="UP000027265">
    <property type="component" value="Unassembled WGS sequence"/>
</dbReference>
<dbReference type="AlphaFoldDB" id="A0A067PGS2"/>
<dbReference type="STRING" id="933084.A0A067PGS2"/>
<evidence type="ECO:0000313" key="2">
    <source>
        <dbReference type="EMBL" id="KDQ54118.1"/>
    </source>
</evidence>
<name>A0A067PGS2_9AGAM</name>
<feature type="domain" description="HNH nuclease" evidence="1">
    <location>
        <begin position="140"/>
        <end position="238"/>
    </location>
</feature>
<sequence>MSALPPNDYTSGRPWHRAYERCQRLEKASEPSNADGKLMRARLLGFMVREAPTDIGRTNMSNEINDCRDDSELYVLADMYLNHFVRCFRSKKGSTPAPSFHVSRPSFDDAQIRLSYLLQEAPKNHSTAKEKALIRDGYRCVLSGKFDTMSYVRNPAALPFFHASPSAVSPTQAAHIFPDSTNQGISGENEGGSEASTVWTVMERFGQVNGEEELNGPNIHRLENVMTLNPEVHFYFDLLMLWLEATDEPNQYKIGASNPVIRQDLPQLVTFTTLDAHNLPLPSPRYLALHAACARVVNLCGAAEHIDTIVRDIETLCVLAKDGFSADVLSFALGQVAIAV</sequence>
<evidence type="ECO:0000313" key="3">
    <source>
        <dbReference type="Proteomes" id="UP000027265"/>
    </source>
</evidence>
<protein>
    <recommendedName>
        <fullName evidence="1">HNH nuclease domain-containing protein</fullName>
    </recommendedName>
</protein>
<dbReference type="InterPro" id="IPR003615">
    <property type="entry name" value="HNH_nuc"/>
</dbReference>
<keyword evidence="3" id="KW-1185">Reference proteome</keyword>
<dbReference type="InParanoid" id="A0A067PGS2"/>
<dbReference type="OrthoDB" id="2104739at2759"/>
<evidence type="ECO:0000259" key="1">
    <source>
        <dbReference type="Pfam" id="PF13391"/>
    </source>
</evidence>
<dbReference type="EMBL" id="KL197730">
    <property type="protein sequence ID" value="KDQ54118.1"/>
    <property type="molecule type" value="Genomic_DNA"/>
</dbReference>